<comment type="caution">
    <text evidence="2">The sequence shown here is derived from an EMBL/GenBank/DDBJ whole genome shotgun (WGS) entry which is preliminary data.</text>
</comment>
<dbReference type="EMBL" id="RBXO01000001">
    <property type="protein sequence ID" value="RKT52838.1"/>
    <property type="molecule type" value="Genomic_DNA"/>
</dbReference>
<accession>A0A495VZ08</accession>
<dbReference type="AlphaFoldDB" id="A0A495VZ08"/>
<gene>
    <name evidence="2" type="ORF">C8E97_1376</name>
</gene>
<evidence type="ECO:0000259" key="1">
    <source>
        <dbReference type="PROSITE" id="PS51186"/>
    </source>
</evidence>
<feature type="domain" description="N-acetyltransferase" evidence="1">
    <location>
        <begin position="42"/>
        <end position="196"/>
    </location>
</feature>
<dbReference type="InterPro" id="IPR052523">
    <property type="entry name" value="Trichothecene_AcTrans"/>
</dbReference>
<dbReference type="CDD" id="cd04301">
    <property type="entry name" value="NAT_SF"/>
    <property type="match status" value="1"/>
</dbReference>
<dbReference type="PROSITE" id="PS51186">
    <property type="entry name" value="GNAT"/>
    <property type="match status" value="1"/>
</dbReference>
<dbReference type="InterPro" id="IPR016181">
    <property type="entry name" value="Acyl_CoA_acyltransferase"/>
</dbReference>
<keyword evidence="2" id="KW-0808">Transferase</keyword>
<proteinExistence type="predicted"/>
<keyword evidence="3" id="KW-1185">Reference proteome</keyword>
<sequence length="198" mass="21004">MIMTDVRRATSADIEPAADTLAAAFTGYPFIRHVVAADDHERRLRALQRLFLVEIGLAHGAVWVTDDRGAVAVWTTPDTDAAAAFGPIADRAAELAGDRAGTSARVEQALGPHRPTGPTWFLGAVGVRPDRQGQGLGSAVIRPGLDAADEAGVTAYLETVGERNVRLYRKLGFEVTARVELPDGGPSAWCMSRPPHAG</sequence>
<evidence type="ECO:0000313" key="2">
    <source>
        <dbReference type="EMBL" id="RKT52838.1"/>
    </source>
</evidence>
<evidence type="ECO:0000313" key="3">
    <source>
        <dbReference type="Proteomes" id="UP000282084"/>
    </source>
</evidence>
<protein>
    <submittedName>
        <fullName evidence="2">Acetyltransferase (GNAT) family protein</fullName>
    </submittedName>
</protein>
<organism evidence="2 3">
    <name type="scientific">Saccharothrix australiensis</name>
    <dbReference type="NCBI Taxonomy" id="2072"/>
    <lineage>
        <taxon>Bacteria</taxon>
        <taxon>Bacillati</taxon>
        <taxon>Actinomycetota</taxon>
        <taxon>Actinomycetes</taxon>
        <taxon>Pseudonocardiales</taxon>
        <taxon>Pseudonocardiaceae</taxon>
        <taxon>Saccharothrix</taxon>
    </lineage>
</organism>
<dbReference type="Gene3D" id="3.40.630.30">
    <property type="match status" value="1"/>
</dbReference>
<dbReference type="PANTHER" id="PTHR42791">
    <property type="entry name" value="GNAT FAMILY ACETYLTRANSFERASE"/>
    <property type="match status" value="1"/>
</dbReference>
<dbReference type="InterPro" id="IPR000182">
    <property type="entry name" value="GNAT_dom"/>
</dbReference>
<dbReference type="SUPFAM" id="SSF55729">
    <property type="entry name" value="Acyl-CoA N-acyltransferases (Nat)"/>
    <property type="match status" value="1"/>
</dbReference>
<dbReference type="PANTHER" id="PTHR42791:SF1">
    <property type="entry name" value="N-ACETYLTRANSFERASE DOMAIN-CONTAINING PROTEIN"/>
    <property type="match status" value="1"/>
</dbReference>
<dbReference type="Proteomes" id="UP000282084">
    <property type="component" value="Unassembled WGS sequence"/>
</dbReference>
<dbReference type="GO" id="GO:0016747">
    <property type="term" value="F:acyltransferase activity, transferring groups other than amino-acyl groups"/>
    <property type="evidence" value="ECO:0007669"/>
    <property type="project" value="InterPro"/>
</dbReference>
<name>A0A495VZ08_9PSEU</name>
<reference evidence="2 3" key="1">
    <citation type="submission" date="2018-10" db="EMBL/GenBank/DDBJ databases">
        <title>Sequencing the genomes of 1000 actinobacteria strains.</title>
        <authorList>
            <person name="Klenk H.-P."/>
        </authorList>
    </citation>
    <scope>NUCLEOTIDE SEQUENCE [LARGE SCALE GENOMIC DNA]</scope>
    <source>
        <strain evidence="2 3">DSM 43800</strain>
    </source>
</reference>
<dbReference type="Pfam" id="PF00583">
    <property type="entry name" value="Acetyltransf_1"/>
    <property type="match status" value="1"/>
</dbReference>